<dbReference type="SMART" id="SM00827">
    <property type="entry name" value="PKS_AT"/>
    <property type="match status" value="1"/>
</dbReference>
<dbReference type="GO" id="GO:0004315">
    <property type="term" value="F:3-oxoacyl-[acyl-carrier-protein] synthase activity"/>
    <property type="evidence" value="ECO:0007669"/>
    <property type="project" value="InterPro"/>
</dbReference>
<dbReference type="CDD" id="cd00833">
    <property type="entry name" value="PKS"/>
    <property type="match status" value="1"/>
</dbReference>
<evidence type="ECO:0000256" key="6">
    <source>
        <dbReference type="ARBA" id="ARBA00023315"/>
    </source>
</evidence>
<dbReference type="Pfam" id="PF21089">
    <property type="entry name" value="PKS_DH_N"/>
    <property type="match status" value="1"/>
</dbReference>
<feature type="domain" description="PKS/mFAS DH" evidence="10">
    <location>
        <begin position="988"/>
        <end position="1293"/>
    </location>
</feature>
<evidence type="ECO:0000256" key="1">
    <source>
        <dbReference type="ARBA" id="ARBA00022450"/>
    </source>
</evidence>
<keyword evidence="3" id="KW-0808">Transferase</keyword>
<evidence type="ECO:0000259" key="10">
    <source>
        <dbReference type="PROSITE" id="PS52019"/>
    </source>
</evidence>
<dbReference type="InterPro" id="IPR011032">
    <property type="entry name" value="GroES-like_sf"/>
</dbReference>
<dbReference type="InterPro" id="IPR014030">
    <property type="entry name" value="Ketoacyl_synth_N"/>
</dbReference>
<dbReference type="InterPro" id="IPR016036">
    <property type="entry name" value="Malonyl_transacylase_ACP-bd"/>
</dbReference>
<dbReference type="InterPro" id="IPR013968">
    <property type="entry name" value="PKS_KR"/>
</dbReference>
<dbReference type="Pfam" id="PF00698">
    <property type="entry name" value="Acyl_transf_1"/>
    <property type="match status" value="1"/>
</dbReference>
<keyword evidence="2" id="KW-0597">Phosphoprotein</keyword>
<dbReference type="CDD" id="cd05195">
    <property type="entry name" value="enoyl_red"/>
    <property type="match status" value="1"/>
</dbReference>
<dbReference type="InterPro" id="IPR018201">
    <property type="entry name" value="Ketoacyl_synth_AS"/>
</dbReference>
<dbReference type="Gene3D" id="3.40.366.10">
    <property type="entry name" value="Malonyl-Coenzyme A Acyl Carrier Protein, domain 2"/>
    <property type="match status" value="1"/>
</dbReference>
<dbReference type="Pfam" id="PF00109">
    <property type="entry name" value="ketoacyl-synt"/>
    <property type="match status" value="1"/>
</dbReference>
<evidence type="ECO:0000256" key="7">
    <source>
        <dbReference type="PROSITE-ProRule" id="PRU01363"/>
    </source>
</evidence>
<organism evidence="11 12">
    <name type="scientific">Drechslerella dactyloides</name>
    <name type="common">Nematode-trapping fungus</name>
    <name type="synonym">Arthrobotrys dactyloides</name>
    <dbReference type="NCBI Taxonomy" id="74499"/>
    <lineage>
        <taxon>Eukaryota</taxon>
        <taxon>Fungi</taxon>
        <taxon>Dikarya</taxon>
        <taxon>Ascomycota</taxon>
        <taxon>Pezizomycotina</taxon>
        <taxon>Orbiliomycetes</taxon>
        <taxon>Orbiliales</taxon>
        <taxon>Orbiliaceae</taxon>
        <taxon>Drechslerella</taxon>
    </lineage>
</organism>
<dbReference type="Gene3D" id="3.40.50.720">
    <property type="entry name" value="NAD(P)-binding Rossmann-like Domain"/>
    <property type="match status" value="1"/>
</dbReference>
<dbReference type="InterPro" id="IPR016035">
    <property type="entry name" value="Acyl_Trfase/lysoPLipase"/>
</dbReference>
<dbReference type="SUPFAM" id="SSF55048">
    <property type="entry name" value="Probable ACP-binding domain of malonyl-CoA ACP transacylase"/>
    <property type="match status" value="1"/>
</dbReference>
<feature type="region of interest" description="C-terminal hotdog fold" evidence="7">
    <location>
        <begin position="1139"/>
        <end position="1293"/>
    </location>
</feature>
<dbReference type="InterPro" id="IPR057326">
    <property type="entry name" value="KR_dom"/>
</dbReference>
<dbReference type="Proteomes" id="UP001221413">
    <property type="component" value="Unassembled WGS sequence"/>
</dbReference>
<keyword evidence="1" id="KW-0596">Phosphopantetheine</keyword>
<dbReference type="PANTHER" id="PTHR43775">
    <property type="entry name" value="FATTY ACID SYNTHASE"/>
    <property type="match status" value="1"/>
</dbReference>
<dbReference type="SMART" id="SM00829">
    <property type="entry name" value="PKS_ER"/>
    <property type="match status" value="1"/>
</dbReference>
<dbReference type="GO" id="GO:0016491">
    <property type="term" value="F:oxidoreductase activity"/>
    <property type="evidence" value="ECO:0007669"/>
    <property type="project" value="InterPro"/>
</dbReference>
<dbReference type="InterPro" id="IPR013149">
    <property type="entry name" value="ADH-like_C"/>
</dbReference>
<dbReference type="Gene3D" id="3.10.129.110">
    <property type="entry name" value="Polyketide synthase dehydratase"/>
    <property type="match status" value="1"/>
</dbReference>
<dbReference type="Pfam" id="PF14765">
    <property type="entry name" value="PS-DH"/>
    <property type="match status" value="1"/>
</dbReference>
<feature type="region of interest" description="Disordered" evidence="8">
    <location>
        <begin position="1"/>
        <end position="29"/>
    </location>
</feature>
<dbReference type="InterPro" id="IPR049551">
    <property type="entry name" value="PKS_DH_C"/>
</dbReference>
<dbReference type="Pfam" id="PF08240">
    <property type="entry name" value="ADH_N"/>
    <property type="match status" value="1"/>
</dbReference>
<dbReference type="InterPro" id="IPR032821">
    <property type="entry name" value="PKS_assoc"/>
</dbReference>
<accession>A0AAD6J171</accession>
<keyword evidence="6" id="KW-0012">Acyltransferase</keyword>
<proteinExistence type="predicted"/>
<feature type="active site" description="Proton donor; for dehydratase activity" evidence="7">
    <location>
        <position position="1204"/>
    </location>
</feature>
<dbReference type="InterPro" id="IPR020807">
    <property type="entry name" value="PKS_DH"/>
</dbReference>
<dbReference type="Gene3D" id="3.40.47.10">
    <property type="match status" value="1"/>
</dbReference>
<evidence type="ECO:0000313" key="11">
    <source>
        <dbReference type="EMBL" id="KAJ6260172.1"/>
    </source>
</evidence>
<comment type="caution">
    <text evidence="11">The sequence shown here is derived from an EMBL/GenBank/DDBJ whole genome shotgun (WGS) entry which is preliminary data.</text>
</comment>
<feature type="active site" description="Proton acceptor; for dehydratase activity" evidence="7">
    <location>
        <position position="1020"/>
    </location>
</feature>
<dbReference type="InterPro" id="IPR020843">
    <property type="entry name" value="ER"/>
</dbReference>
<dbReference type="InterPro" id="IPR014043">
    <property type="entry name" value="Acyl_transferase_dom"/>
</dbReference>
<dbReference type="SMART" id="SM00825">
    <property type="entry name" value="PKS_KS"/>
    <property type="match status" value="1"/>
</dbReference>
<dbReference type="PANTHER" id="PTHR43775:SF50">
    <property type="entry name" value="HIGHLY REDUCING POLYKETIDE SYNTHASE SRDA"/>
    <property type="match status" value="1"/>
</dbReference>
<evidence type="ECO:0000256" key="4">
    <source>
        <dbReference type="ARBA" id="ARBA00022857"/>
    </source>
</evidence>
<evidence type="ECO:0000256" key="8">
    <source>
        <dbReference type="SAM" id="MobiDB-lite"/>
    </source>
</evidence>
<dbReference type="GO" id="GO:0044550">
    <property type="term" value="P:secondary metabolite biosynthetic process"/>
    <property type="evidence" value="ECO:0007669"/>
    <property type="project" value="TreeGrafter"/>
</dbReference>
<keyword evidence="5" id="KW-0511">Multifunctional enzyme</keyword>
<dbReference type="SUPFAM" id="SSF50129">
    <property type="entry name" value="GroES-like"/>
    <property type="match status" value="1"/>
</dbReference>
<sequence>MAPVEFTSPLGSGPVPRRNGNGTLRTLKPSGKADVAEPIAIIGLACRLPGNATSGAKFWDLLVNGRSSQCNFPPSRFNVDGFYQDESKGDTAGGLNMRGGYFLQEDIRNFENEFFGINNVEATYMDPQQRKLLEVVFECFESAGVTMESLVGSNTGCYVGSFTTDFQTMQFRDPENLHQYSMSGMGATILSNRISHAFNLNGPSVTLDSACSASMYCLDTACNALSMGDCDSAIVAAANLIQSFEQQTALVKVGVLSKTGACHTFDSSADGYGRADAVGALYLKRLSDAIRDGDPVRSIIRGTAVNSNGKTQGIALPSTEHQERVIRKAYAKAGLDTNETTYVECHGTGTPVGDPIEVDALHQAFKGSNAPLRIGSVKTNIGHGGAASAISGLIKVTLALEHKFIPPSVGVTEIHPKIKTRELNIDIVTEGQPWSLVGSATTGNSKPGLLRAGVSSFGYGGANGHAILESAEYHLPPKYAKASQEVDNGRAKYILPFSGGTTEALKARVDDLGTKYNLEAVSIEDLAYTLGCRRSNLEKRGYLMVSRESPSDAFRDAFKSENLRIASNEKSYSSSPATPYAFIFTGQGAQWPQMCMELFQEFAVFRDAIAEMDATLDSLPQPPSWRLKATLLEPKATSNVMDPAYSQACCIAIQVALTLLLRSWGITPSAVVGHSSGEVAASFAAGFLSLAEAIANAYYRGFVMTQESFEACGRSHFRRTEGGMIAAGISEETANLMIDSLSLVGQIQVACVNSPSSVTISGDNPAIESILEHLQEKKLFARKLQTRGMAYHSHHMAPYAADYYRYLESFKNRSCVKESTKLNLGPVWVSSLTGDVADRSSFDNSYWKNNVEGVVQFSNAVSRLYELVPHSTMIELGPHSTLELPLKQIRAGLGIGEDNMPYSAAIIRYKDAVESVLHMAGELFLRGHSISFEKVNGLNAVGRAASGTVCNYRVLHDLPAYQWTYSDSPLWYEPRASSELRFRKHPRHELLGSLVPGGNGLERTWRNIINLESSAWLRDHKLGESIVFPAACYLAMAIEALCQTVGLERKLNSIVHMENVNVLSPLVIPDGQSSNIELFTTLRPTPISFALNSSEWWDFSIVSFRNGVSTTHATGITRIENQSEKKPVTAKCIVSEELLEPSAPKVWYEKLKSGGLDFGPDFQPVTEFAVSRLRKLKKCRAAVAMRTEFEHKNEKYFVHPVIIDVMMQASIISTSAGNVKDLSVHIPTRIGSAIFVFDCDTKDQVKGWSIHTMAATAGFGSALCGAELVGRDKLVKIRFENLRLASYEGGQIDGADGERHPMLRVEWKPDPSPGLMTRESLSSYLEIAAGESLNFGREFQNLSACLSMLGHKNPYLRVLELGDAEYKITGVALDGDYDEQSDGELSASKFDLKTGKFENSRVLANGQQFDLIILSYCGRNQIPKGLKSYLAAGGSMLVLSAPREMQGFLKENGFAAATVTNGQSSLSLIHRPEDGVASEDFGKRPVFVLEYTVTPFGRKLAAEIFRITGIEPQQVTFDVLAQQPIPTGSVVVSLLETQDARSALVAVSDSEFNRIKMLVEQASCLFWVSTGGLLSGQQPDRSIAFGLSRALMMEQPSLKFIVYDIDNLATSMECSAKNIVSVLGQISSSEDTEYIEKNGIIHISRFVPDETVNRAFRLTQGAAMVSMSLDSFQTPQRATADAPTAGARLSIKVPGQFDGLFFKETPLPTLESHQVQVSVRSVGLNAKDFYALGGRVDTKQASCVLEFCGVVEKVGSSSVGSLAVGDRVYVMAPTYFCTSEVVPHWACYKLQDEEEFGAMSVVPLAYATAIYALCNKACLQKGESVLIHSGAGGVGIAAIQLAQKMGAGEIFTTVSTADKRAFLIKNLGIKPENIFNSRDTSFAGDLMDATDGEGVDVVLNSLAGDLLHASWKCCGSFGRFVEISKRDLMEGGRLEMAQFLKNSTYTAFDLSNLYYSSNPAHRETWSSLIAKAFELHRTANFIGLPLETFDVENLPDALRKFGSRNRIGKISISLERPDSVLNVMPSRYRMKFSADKTYLMAPARRIIQELTALGARCKVVKGDVSLLGDVEKMVGATKEWGPIGGVVQAAMGLNHTIFSNMSNKDWCSGIDPKVKGTWNIHHALKGRDSQLDFFLLTSSVTGSLGAAAESSYTAANCFLDFFARHRRSIGLPATAVGLGMISEVGFLHENPDIENLLLHAGSYDTGAAAHVLTGLEPLSMKPGPKGTNSALRDPRASLLARAIHEKEESPSAQRGDLPAELLKAAESGTPLNNAFADCIANRFGDLVLIPAGKVNIQKPLDKYDIDTKGLGAPIFYSLRLQHLHAIQQLRHSLTEREVQDHPSVIADRDLFFSSVPGQSGGNLARWTKRAKKAINLAWYRVRCIEQREFEGRSWAEEAEVDDFTDDIKPDAAYIDAHDTVQLDLGALEDAELRVRMLKWRRM</sequence>
<dbReference type="InterPro" id="IPR014031">
    <property type="entry name" value="Ketoacyl_synth_C"/>
</dbReference>
<dbReference type="PROSITE" id="PS00606">
    <property type="entry name" value="KS3_1"/>
    <property type="match status" value="1"/>
</dbReference>
<feature type="region of interest" description="N-terminal hotdog fold" evidence="7">
    <location>
        <begin position="988"/>
        <end position="1124"/>
    </location>
</feature>
<dbReference type="InterPro" id="IPR050091">
    <property type="entry name" value="PKS_NRPS_Biosynth_Enz"/>
</dbReference>
<dbReference type="Pfam" id="PF02801">
    <property type="entry name" value="Ketoacyl-synt_C"/>
    <property type="match status" value="1"/>
</dbReference>
<name>A0AAD6J171_DREDA</name>
<dbReference type="SUPFAM" id="SSF53901">
    <property type="entry name" value="Thiolase-like"/>
    <property type="match status" value="1"/>
</dbReference>
<dbReference type="PROSITE" id="PS52004">
    <property type="entry name" value="KS3_2"/>
    <property type="match status" value="1"/>
</dbReference>
<feature type="domain" description="Ketosynthase family 3 (KS3)" evidence="9">
    <location>
        <begin position="36"/>
        <end position="470"/>
    </location>
</feature>
<dbReference type="SUPFAM" id="SSF51735">
    <property type="entry name" value="NAD(P)-binding Rossmann-fold domains"/>
    <property type="match status" value="2"/>
</dbReference>
<dbReference type="InterPro" id="IPR013154">
    <property type="entry name" value="ADH-like_N"/>
</dbReference>
<evidence type="ECO:0008006" key="13">
    <source>
        <dbReference type="Google" id="ProtNLM"/>
    </source>
</evidence>
<dbReference type="PROSITE" id="PS52019">
    <property type="entry name" value="PKS_MFAS_DH"/>
    <property type="match status" value="1"/>
</dbReference>
<dbReference type="SMART" id="SM00822">
    <property type="entry name" value="PKS_KR"/>
    <property type="match status" value="1"/>
</dbReference>
<dbReference type="EMBL" id="JAQGDS010000005">
    <property type="protein sequence ID" value="KAJ6260172.1"/>
    <property type="molecule type" value="Genomic_DNA"/>
</dbReference>
<evidence type="ECO:0000256" key="5">
    <source>
        <dbReference type="ARBA" id="ARBA00023268"/>
    </source>
</evidence>
<dbReference type="InterPro" id="IPR042104">
    <property type="entry name" value="PKS_dehydratase_sf"/>
</dbReference>
<dbReference type="Gene3D" id="3.90.180.10">
    <property type="entry name" value="Medium-chain alcohol dehydrogenases, catalytic domain"/>
    <property type="match status" value="1"/>
</dbReference>
<dbReference type="GO" id="GO:1901336">
    <property type="term" value="P:lactone biosynthetic process"/>
    <property type="evidence" value="ECO:0007669"/>
    <property type="project" value="UniProtKB-ARBA"/>
</dbReference>
<dbReference type="GO" id="GO:0006633">
    <property type="term" value="P:fatty acid biosynthetic process"/>
    <property type="evidence" value="ECO:0007669"/>
    <property type="project" value="InterPro"/>
</dbReference>
<evidence type="ECO:0000259" key="9">
    <source>
        <dbReference type="PROSITE" id="PS52004"/>
    </source>
</evidence>
<dbReference type="InterPro" id="IPR049900">
    <property type="entry name" value="PKS_mFAS_DH"/>
</dbReference>
<dbReference type="InterPro" id="IPR049552">
    <property type="entry name" value="PKS_DH_N"/>
</dbReference>
<dbReference type="InterPro" id="IPR016039">
    <property type="entry name" value="Thiolase-like"/>
</dbReference>
<keyword evidence="4" id="KW-0521">NADP</keyword>
<keyword evidence="12" id="KW-1185">Reference proteome</keyword>
<dbReference type="GO" id="GO:0004312">
    <property type="term" value="F:fatty acid synthase activity"/>
    <property type="evidence" value="ECO:0007669"/>
    <property type="project" value="TreeGrafter"/>
</dbReference>
<gene>
    <name evidence="11" type="ORF">Dda_4395</name>
</gene>
<dbReference type="SUPFAM" id="SSF52151">
    <property type="entry name" value="FabD/lysophospholipase-like"/>
    <property type="match status" value="1"/>
</dbReference>
<dbReference type="FunFam" id="3.40.50.720:FF:000209">
    <property type="entry name" value="Polyketide synthase Pks12"/>
    <property type="match status" value="1"/>
</dbReference>
<dbReference type="InterPro" id="IPR020841">
    <property type="entry name" value="PKS_Beta-ketoAc_synthase_dom"/>
</dbReference>
<dbReference type="InterPro" id="IPR036291">
    <property type="entry name" value="NAD(P)-bd_dom_sf"/>
</dbReference>
<evidence type="ECO:0000313" key="12">
    <source>
        <dbReference type="Proteomes" id="UP001221413"/>
    </source>
</evidence>
<reference evidence="11" key="1">
    <citation type="submission" date="2023-01" db="EMBL/GenBank/DDBJ databases">
        <title>The chitinases involved in constricting ring structure development in the nematode-trapping fungus Drechslerella dactyloides.</title>
        <authorList>
            <person name="Wang R."/>
            <person name="Zhang L."/>
            <person name="Tang P."/>
            <person name="Li S."/>
            <person name="Liang L."/>
        </authorList>
    </citation>
    <scope>NUCLEOTIDE SEQUENCE</scope>
    <source>
        <strain evidence="11">YMF1.00031</strain>
    </source>
</reference>
<protein>
    <recommendedName>
        <fullName evidence="13">Carrier domain-containing protein</fullName>
    </recommendedName>
</protein>
<evidence type="ECO:0000256" key="2">
    <source>
        <dbReference type="ARBA" id="ARBA00022553"/>
    </source>
</evidence>
<dbReference type="InterPro" id="IPR001227">
    <property type="entry name" value="Ac_transferase_dom_sf"/>
</dbReference>
<dbReference type="Pfam" id="PF16197">
    <property type="entry name" value="KAsynt_C_assoc"/>
    <property type="match status" value="1"/>
</dbReference>
<dbReference type="Pfam" id="PF08659">
    <property type="entry name" value="KR"/>
    <property type="match status" value="1"/>
</dbReference>
<dbReference type="SMART" id="SM00826">
    <property type="entry name" value="PKS_DH"/>
    <property type="match status" value="1"/>
</dbReference>
<dbReference type="Pfam" id="PF00107">
    <property type="entry name" value="ADH_zinc_N"/>
    <property type="match status" value="1"/>
</dbReference>
<evidence type="ECO:0000256" key="3">
    <source>
        <dbReference type="ARBA" id="ARBA00022679"/>
    </source>
</evidence>